<dbReference type="AlphaFoldDB" id="A0A1M7ZLG2"/>
<dbReference type="RefSeq" id="WP_073628798.1">
    <property type="nucleotide sequence ID" value="NZ_FRXO01000004.1"/>
</dbReference>
<feature type="region of interest" description="Disordered" evidence="1">
    <location>
        <begin position="292"/>
        <end position="349"/>
    </location>
</feature>
<dbReference type="InterPro" id="IPR046535">
    <property type="entry name" value="DUF6600"/>
</dbReference>
<organism evidence="3 4">
    <name type="scientific">Pseudoxanthobacter soli DSM 19599</name>
    <dbReference type="NCBI Taxonomy" id="1123029"/>
    <lineage>
        <taxon>Bacteria</taxon>
        <taxon>Pseudomonadati</taxon>
        <taxon>Pseudomonadota</taxon>
        <taxon>Alphaproteobacteria</taxon>
        <taxon>Hyphomicrobiales</taxon>
        <taxon>Segnochrobactraceae</taxon>
        <taxon>Pseudoxanthobacter</taxon>
    </lineage>
</organism>
<evidence type="ECO:0000313" key="4">
    <source>
        <dbReference type="Proteomes" id="UP000186406"/>
    </source>
</evidence>
<sequence>MGEPNEQPPGEPGSPAGRRSRRTAGRLLLRASVPVLLVLGTFALAVPFDDAGERLNGDFLADASAETPSHGVESFFAPLAAHGTWVAHPRYGFVWIPAKVPQEWRPYTLGQWLWTDRFGWVWASDEPFGWATYHYGRWGYETEYGWFWVPGDRWAPAWVTWREGDDSIGWAPIAPDGPGLAWGFPAVQRPPVTEAWVFVPSLRFAQPRLYLYALPVRETWRSLDRAPLKWSYSDAADLVDRPFDRDWLRRHNGQLDVPASTVDFVDEPAAAKRTGSMFRLFRPEIARGEEPLPVPPKLVSGPSGVKPVTIGERAVRQLAPPPPKSNLKVPKGATKPLPPHAREAQPAGP</sequence>
<feature type="transmembrane region" description="Helical" evidence="2">
    <location>
        <begin position="27"/>
        <end position="48"/>
    </location>
</feature>
<keyword evidence="4" id="KW-1185">Reference proteome</keyword>
<name>A0A1M7ZLG2_9HYPH</name>
<reference evidence="3 4" key="1">
    <citation type="submission" date="2016-12" db="EMBL/GenBank/DDBJ databases">
        <authorList>
            <person name="Song W.-J."/>
            <person name="Kurnit D.M."/>
        </authorList>
    </citation>
    <scope>NUCLEOTIDE SEQUENCE [LARGE SCALE GENOMIC DNA]</scope>
    <source>
        <strain evidence="3 4">DSM 19599</strain>
    </source>
</reference>
<evidence type="ECO:0000256" key="2">
    <source>
        <dbReference type="SAM" id="Phobius"/>
    </source>
</evidence>
<evidence type="ECO:0000313" key="3">
    <source>
        <dbReference type="EMBL" id="SHO65711.1"/>
    </source>
</evidence>
<dbReference type="STRING" id="1123029.SAMN02745172_02357"/>
<protein>
    <submittedName>
        <fullName evidence="3">Uncharacterized protein</fullName>
    </submittedName>
</protein>
<evidence type="ECO:0000256" key="1">
    <source>
        <dbReference type="SAM" id="MobiDB-lite"/>
    </source>
</evidence>
<keyword evidence="2" id="KW-0812">Transmembrane</keyword>
<accession>A0A1M7ZLG2</accession>
<dbReference type="EMBL" id="FRXO01000004">
    <property type="protein sequence ID" value="SHO65711.1"/>
    <property type="molecule type" value="Genomic_DNA"/>
</dbReference>
<dbReference type="Proteomes" id="UP000186406">
    <property type="component" value="Unassembled WGS sequence"/>
</dbReference>
<proteinExistence type="predicted"/>
<keyword evidence="2" id="KW-1133">Transmembrane helix</keyword>
<keyword evidence="2" id="KW-0472">Membrane</keyword>
<dbReference type="Pfam" id="PF20245">
    <property type="entry name" value="DUF6600"/>
    <property type="match status" value="1"/>
</dbReference>
<gene>
    <name evidence="3" type="ORF">SAMN02745172_02357</name>
</gene>